<reference evidence="2 3" key="1">
    <citation type="submission" date="2020-08" db="EMBL/GenBank/DDBJ databases">
        <title>Genomic Encyclopedia of Type Strains, Phase IV (KMG-IV): sequencing the most valuable type-strain genomes for metagenomic binning, comparative biology and taxonomic classification.</title>
        <authorList>
            <person name="Goeker M."/>
        </authorList>
    </citation>
    <scope>NUCLEOTIDE SEQUENCE [LARGE SCALE GENOMIC DNA]</scope>
    <source>
        <strain evidence="2 3">DSM 29514</strain>
    </source>
</reference>
<keyword evidence="1" id="KW-1133">Transmembrane helix</keyword>
<keyword evidence="3" id="KW-1185">Reference proteome</keyword>
<protein>
    <submittedName>
        <fullName evidence="2">Uncharacterized protein</fullName>
    </submittedName>
</protein>
<comment type="caution">
    <text evidence="2">The sequence shown here is derived from an EMBL/GenBank/DDBJ whole genome shotgun (WGS) entry which is preliminary data.</text>
</comment>
<keyword evidence="1" id="KW-0812">Transmembrane</keyword>
<evidence type="ECO:0000313" key="3">
    <source>
        <dbReference type="Proteomes" id="UP000519897"/>
    </source>
</evidence>
<keyword evidence="1" id="KW-0472">Membrane</keyword>
<feature type="transmembrane region" description="Helical" evidence="1">
    <location>
        <begin position="14"/>
        <end position="36"/>
    </location>
</feature>
<sequence length="37" mass="4457">MHYDWTGNDHRRRVLFRLGWAFVSVTAVFSVAIFHYT</sequence>
<dbReference type="Proteomes" id="UP000519897">
    <property type="component" value="Unassembled WGS sequence"/>
</dbReference>
<evidence type="ECO:0000256" key="1">
    <source>
        <dbReference type="SAM" id="Phobius"/>
    </source>
</evidence>
<dbReference type="EMBL" id="JACIEC010000001">
    <property type="protein sequence ID" value="MBB4141872.1"/>
    <property type="molecule type" value="Genomic_DNA"/>
</dbReference>
<accession>A0A7W6LCX9</accession>
<evidence type="ECO:0000313" key="2">
    <source>
        <dbReference type="EMBL" id="MBB4141872.1"/>
    </source>
</evidence>
<gene>
    <name evidence="2" type="ORF">GGQ72_000371</name>
</gene>
<organism evidence="2 3">
    <name type="scientific">Rhizobium rhizoryzae</name>
    <dbReference type="NCBI Taxonomy" id="451876"/>
    <lineage>
        <taxon>Bacteria</taxon>
        <taxon>Pseudomonadati</taxon>
        <taxon>Pseudomonadota</taxon>
        <taxon>Alphaproteobacteria</taxon>
        <taxon>Hyphomicrobiales</taxon>
        <taxon>Rhizobiaceae</taxon>
        <taxon>Rhizobium/Agrobacterium group</taxon>
        <taxon>Rhizobium</taxon>
    </lineage>
</organism>
<proteinExistence type="predicted"/>
<name>A0A7W6LCX9_9HYPH</name>
<dbReference type="AlphaFoldDB" id="A0A7W6LCX9"/>